<dbReference type="GeneID" id="28340465"/>
<evidence type="ECO:0000313" key="1">
    <source>
        <dbReference type="EMBL" id="ANS71222.1"/>
    </source>
</evidence>
<sequence>MHSKLSVAVVSVFLIYTYTYATTFLVGPNEQIKNQTIGKRVYHNICVPPNNTFPINVTCYSKVESTSNFDSIFWLNCDDTNLTTRGCTFPNKECCTSNYKRINHTMYLNSTWDHEIRNTLIVRNDTNLKSILKCVYQGVNVFVSMFNITKFINEGDRQGHKVCNRYNKTQYNYIYNFF</sequence>
<dbReference type="EMBL" id="KU980965">
    <property type="protein sequence ID" value="ANS71222.1"/>
    <property type="molecule type" value="Genomic_DNA"/>
</dbReference>
<dbReference type="KEGG" id="vg:28340465"/>
<gene>
    <name evidence="1" type="ORF">PTPV-Aus-138</name>
</gene>
<dbReference type="Proteomes" id="UP000203626">
    <property type="component" value="Segment"/>
</dbReference>
<accession>A0A1B1MRM9</accession>
<evidence type="ECO:0000313" key="2">
    <source>
        <dbReference type="Proteomes" id="UP000203626"/>
    </source>
</evidence>
<protein>
    <submittedName>
        <fullName evidence="1">Uncharacterized protein</fullName>
    </submittedName>
</protein>
<keyword evidence="2" id="KW-1185">Reference proteome</keyword>
<proteinExistence type="predicted"/>
<name>A0A1B1MRM9_9POXV</name>
<organism evidence="1 2">
    <name type="scientific">Pteropox virus</name>
    <dbReference type="NCBI Taxonomy" id="1873698"/>
    <lineage>
        <taxon>Viruses</taxon>
        <taxon>Varidnaviria</taxon>
        <taxon>Bamfordvirae</taxon>
        <taxon>Nucleocytoviricota</taxon>
        <taxon>Pokkesviricetes</taxon>
        <taxon>Chitovirales</taxon>
        <taxon>Poxviridae</taxon>
        <taxon>Chordopoxvirinae</taxon>
        <taxon>Pteropopoxvirus</taxon>
        <taxon>Pteropopoxvirus pteropox</taxon>
    </lineage>
</organism>
<dbReference type="RefSeq" id="YP_009268853.1">
    <property type="nucleotide sequence ID" value="NC_030656.1"/>
</dbReference>
<reference evidence="1 2" key="1">
    <citation type="journal article" date="2016" name="J. Gen. Virol.">
        <title>Genomic characterization of a novel poxvirus from a flying fox: evidence for a new genus?</title>
        <authorList>
            <person name="O'Dea M.A."/>
            <person name="Tu S.L."/>
            <person name="Pang S."/>
            <person name="De Ridder T."/>
            <person name="Jackson B."/>
            <person name="Upton C."/>
        </authorList>
    </citation>
    <scope>NUCLEOTIDE SEQUENCE [LARGE SCALE GENOMIC DNA]</scope>
    <source>
        <strain evidence="1 2">Australia</strain>
    </source>
</reference>